<dbReference type="PANTHER" id="PTHR33884:SF3">
    <property type="entry name" value="UPF0410 PROTEIN YMGE"/>
    <property type="match status" value="1"/>
</dbReference>
<gene>
    <name evidence="8" type="ORF">BN85310530</name>
</gene>
<sequence length="85" mass="9083">MGLIGFIIFGGIAGWIASMITKNNKQMGIIANVIVGLLGSIIGGFIASELGFGKITEFSIRNLVIAIFGSVILLWIVNFITGKRR</sequence>
<evidence type="ECO:0000256" key="1">
    <source>
        <dbReference type="ARBA" id="ARBA00004651"/>
    </source>
</evidence>
<dbReference type="GO" id="GO:0005886">
    <property type="term" value="C:plasma membrane"/>
    <property type="evidence" value="ECO:0007669"/>
    <property type="project" value="UniProtKB-SubCell"/>
</dbReference>
<evidence type="ECO:0000313" key="9">
    <source>
        <dbReference type="Proteomes" id="UP000032737"/>
    </source>
</evidence>
<dbReference type="RefSeq" id="WP_030004936.1">
    <property type="nucleotide sequence ID" value="NC_022549.1"/>
</dbReference>
<dbReference type="KEGG" id="abra:BN85310530"/>
<keyword evidence="9" id="KW-1185">Reference proteome</keyword>
<comment type="subcellular location">
    <subcellularLocation>
        <location evidence="1">Cell membrane</location>
        <topology evidence="1">Multi-pass membrane protein</topology>
    </subcellularLocation>
</comment>
<evidence type="ECO:0000256" key="7">
    <source>
        <dbReference type="SAM" id="Phobius"/>
    </source>
</evidence>
<keyword evidence="4 7" id="KW-0812">Transmembrane</keyword>
<feature type="transmembrane region" description="Helical" evidence="7">
    <location>
        <begin position="60"/>
        <end position="80"/>
    </location>
</feature>
<protein>
    <submittedName>
        <fullName evidence="8">Transglycosylase-associated family protein</fullName>
    </submittedName>
</protein>
<dbReference type="PANTHER" id="PTHR33884">
    <property type="entry name" value="UPF0410 PROTEIN YMGE"/>
    <property type="match status" value="1"/>
</dbReference>
<dbReference type="Pfam" id="PF04226">
    <property type="entry name" value="Transgly_assoc"/>
    <property type="match status" value="1"/>
</dbReference>
<dbReference type="Proteomes" id="UP000032737">
    <property type="component" value="Chromosome"/>
</dbReference>
<dbReference type="HOGENOM" id="CLU_160040_0_0_14"/>
<accession>U4KT50</accession>
<proteinExistence type="inferred from homology"/>
<keyword evidence="3" id="KW-1003">Cell membrane</keyword>
<feature type="transmembrane region" description="Helical" evidence="7">
    <location>
        <begin position="6"/>
        <end position="22"/>
    </location>
</feature>
<keyword evidence="5 7" id="KW-1133">Transmembrane helix</keyword>
<evidence type="ECO:0000256" key="4">
    <source>
        <dbReference type="ARBA" id="ARBA00022692"/>
    </source>
</evidence>
<evidence type="ECO:0000256" key="5">
    <source>
        <dbReference type="ARBA" id="ARBA00022989"/>
    </source>
</evidence>
<name>U4KT50_9MOLU</name>
<evidence type="ECO:0000313" key="8">
    <source>
        <dbReference type="EMBL" id="CCV66074.1"/>
    </source>
</evidence>
<dbReference type="STRING" id="61635.BN85310530"/>
<dbReference type="InterPro" id="IPR007341">
    <property type="entry name" value="Transgly_assoc"/>
</dbReference>
<dbReference type="EMBL" id="FO681348">
    <property type="protein sequence ID" value="CCV66074.1"/>
    <property type="molecule type" value="Genomic_DNA"/>
</dbReference>
<reference evidence="8 9" key="1">
    <citation type="journal article" date="2013" name="J. Mol. Microbiol. Biotechnol.">
        <title>Analysis of the Complete Genomes of Acholeplasma brassicae , A. palmae and A. laidlawii and Their Comparison to the Obligate Parasites from ' Candidatus Phytoplasma'.</title>
        <authorList>
            <person name="Kube M."/>
            <person name="Siewert C."/>
            <person name="Migdoll A.M."/>
            <person name="Duduk B."/>
            <person name="Holz S."/>
            <person name="Rabus R."/>
            <person name="Seemuller E."/>
            <person name="Mitrovic J."/>
            <person name="Muller I."/>
            <person name="Buttner C."/>
            <person name="Reinhardt R."/>
        </authorList>
    </citation>
    <scope>NUCLEOTIDE SEQUENCE [LARGE SCALE GENOMIC DNA]</scope>
    <source>
        <strain evidence="9">0502</strain>
    </source>
</reference>
<dbReference type="AlphaFoldDB" id="U4KT50"/>
<feature type="transmembrane region" description="Helical" evidence="7">
    <location>
        <begin position="29"/>
        <end position="48"/>
    </location>
</feature>
<evidence type="ECO:0000256" key="6">
    <source>
        <dbReference type="ARBA" id="ARBA00023136"/>
    </source>
</evidence>
<dbReference type="OrthoDB" id="964123at2"/>
<keyword evidence="6 7" id="KW-0472">Membrane</keyword>
<comment type="similarity">
    <text evidence="2">Belongs to the UPF0410 family.</text>
</comment>
<organism evidence="8 9">
    <name type="scientific">Acholeplasma brassicae</name>
    <dbReference type="NCBI Taxonomy" id="61635"/>
    <lineage>
        <taxon>Bacteria</taxon>
        <taxon>Bacillati</taxon>
        <taxon>Mycoplasmatota</taxon>
        <taxon>Mollicutes</taxon>
        <taxon>Acholeplasmatales</taxon>
        <taxon>Acholeplasmataceae</taxon>
        <taxon>Acholeplasma</taxon>
    </lineage>
</organism>
<evidence type="ECO:0000256" key="3">
    <source>
        <dbReference type="ARBA" id="ARBA00022475"/>
    </source>
</evidence>
<evidence type="ECO:0000256" key="2">
    <source>
        <dbReference type="ARBA" id="ARBA00011006"/>
    </source>
</evidence>